<proteinExistence type="predicted"/>
<protein>
    <submittedName>
        <fullName evidence="3">Uncharacterized protein</fullName>
    </submittedName>
</protein>
<gene>
    <name evidence="3" type="ORF">MKK02DRAFT_39350</name>
</gene>
<name>A0AA38LYJ7_9TREE</name>
<evidence type="ECO:0000313" key="3">
    <source>
        <dbReference type="EMBL" id="KAI9639074.1"/>
    </source>
</evidence>
<keyword evidence="1" id="KW-0175">Coiled coil</keyword>
<organism evidence="3 4">
    <name type="scientific">Dioszegia hungarica</name>
    <dbReference type="NCBI Taxonomy" id="4972"/>
    <lineage>
        <taxon>Eukaryota</taxon>
        <taxon>Fungi</taxon>
        <taxon>Dikarya</taxon>
        <taxon>Basidiomycota</taxon>
        <taxon>Agaricomycotina</taxon>
        <taxon>Tremellomycetes</taxon>
        <taxon>Tremellales</taxon>
        <taxon>Bulleribasidiaceae</taxon>
        <taxon>Dioszegia</taxon>
    </lineage>
</organism>
<feature type="region of interest" description="Disordered" evidence="2">
    <location>
        <begin position="187"/>
        <end position="213"/>
    </location>
</feature>
<dbReference type="GeneID" id="77729757"/>
<feature type="region of interest" description="Disordered" evidence="2">
    <location>
        <begin position="334"/>
        <end position="374"/>
    </location>
</feature>
<dbReference type="AlphaFoldDB" id="A0AA38LYJ7"/>
<dbReference type="Proteomes" id="UP001164286">
    <property type="component" value="Unassembled WGS sequence"/>
</dbReference>
<accession>A0AA38LYJ7</accession>
<keyword evidence="4" id="KW-1185">Reference proteome</keyword>
<comment type="caution">
    <text evidence="3">The sequence shown here is derived from an EMBL/GenBank/DDBJ whole genome shotgun (WGS) entry which is preliminary data.</text>
</comment>
<evidence type="ECO:0000256" key="1">
    <source>
        <dbReference type="SAM" id="Coils"/>
    </source>
</evidence>
<dbReference type="EMBL" id="JAKWFO010000001">
    <property type="protein sequence ID" value="KAI9639074.1"/>
    <property type="molecule type" value="Genomic_DNA"/>
</dbReference>
<evidence type="ECO:0000313" key="4">
    <source>
        <dbReference type="Proteomes" id="UP001164286"/>
    </source>
</evidence>
<evidence type="ECO:0000256" key="2">
    <source>
        <dbReference type="SAM" id="MobiDB-lite"/>
    </source>
</evidence>
<reference evidence="3" key="1">
    <citation type="journal article" date="2022" name="G3 (Bethesda)">
        <title>High quality genome of the basidiomycete yeast Dioszegia hungarica PDD-24b-2 isolated from cloud water.</title>
        <authorList>
            <person name="Jarrige D."/>
            <person name="Haridas S."/>
            <person name="Bleykasten-Grosshans C."/>
            <person name="Joly M."/>
            <person name="Nadalig T."/>
            <person name="Sancelme M."/>
            <person name="Vuilleumier S."/>
            <person name="Grigoriev I.V."/>
            <person name="Amato P."/>
            <person name="Bringel F."/>
        </authorList>
    </citation>
    <scope>NUCLEOTIDE SEQUENCE</scope>
    <source>
        <strain evidence="3">PDD-24b-2</strain>
    </source>
</reference>
<feature type="coiled-coil region" evidence="1">
    <location>
        <begin position="91"/>
        <end position="131"/>
    </location>
</feature>
<dbReference type="RefSeq" id="XP_052948851.1">
    <property type="nucleotide sequence ID" value="XM_053090552.1"/>
</dbReference>
<sequence>MSNDDASRQALYRNLAKMITEQAITDWQRYQHAGPKRQPSDIMLILDAAASQTAMDKDIPISVARRLNEFNTLGDKRLGGGRKNRWAEGPENELKKQIAEKNRRRNALMELGWTEEELQRAEKLMEEAEEGCGGVKVREGSQAGPSGSALGQQRALAPALAGRQGMSVKMEPSDDIQVERDQRTPLLALHGPSNQLCRPRTPRVAPNPHPVRIEPARSTNVAAPSLPQASAQINNDAVLPDPIRPASSRLAWPHLNIGSVAISGSIATLPFVFPNSSNPAPPQPQPQRSSFGGFASVSRAANASVLSSFPVINAPKPPRPLTMLMQPHGLGFASGGTMSAARNDTAAHEAQASQSRQGGVKRGREELEEGEIDDGRNVRVKVEVTEGDDEVLEVDKVEQVLEKSSKE</sequence>
<feature type="region of interest" description="Disordered" evidence="2">
    <location>
        <begin position="137"/>
        <end position="166"/>
    </location>
</feature>